<reference evidence="2" key="1">
    <citation type="journal article" date="2023" name="BMC Genomics">
        <title>Chromosome-level genome assemblies of Cutaneotrichosporon spp. (Trichosporonales, Basidiomycota) reveal imbalanced evolution between nucleotide sequences and chromosome synteny.</title>
        <authorList>
            <person name="Kobayashi Y."/>
            <person name="Kayamori A."/>
            <person name="Aoki K."/>
            <person name="Shiwa Y."/>
            <person name="Matsutani M."/>
            <person name="Fujita N."/>
            <person name="Sugita T."/>
            <person name="Iwasaki W."/>
            <person name="Tanaka N."/>
            <person name="Takashima M."/>
        </authorList>
    </citation>
    <scope>NUCLEOTIDE SEQUENCE</scope>
    <source>
        <strain evidence="2">HIS019</strain>
    </source>
</reference>
<name>A0AA48L7X1_9TREE</name>
<feature type="compositionally biased region" description="Basic and acidic residues" evidence="1">
    <location>
        <begin position="230"/>
        <end position="240"/>
    </location>
</feature>
<feature type="region of interest" description="Disordered" evidence="1">
    <location>
        <begin position="135"/>
        <end position="240"/>
    </location>
</feature>
<dbReference type="EMBL" id="AP028217">
    <property type="protein sequence ID" value="BEI93634.1"/>
    <property type="molecule type" value="Genomic_DNA"/>
</dbReference>
<sequence length="240" mass="26850">MSSTTARHPPTAYSGPSRPHPYSRPSHRRSPPRETRDFPPSPPRSHHDAASPPMQKASVDQGDNYWDDVPPAPASLKSILDSFRRSGEGDRELLMAILQAKKSEEERLTAIIQTRLTILQARLNVAAIQAQMPAPTDAFSSYPPSRAPEPATRQDRNSSISSSASSPALPPYYYSQGTERIHLPPPMGYSDRERLPPLRECDTRDRDRDRRERPVSPREPAGGLEMLLEGVREAEREDRA</sequence>
<gene>
    <name evidence="2" type="ORF">CcaverHIS019_0600930</name>
</gene>
<dbReference type="AlphaFoldDB" id="A0AA48L7X1"/>
<organism evidence="2 3">
    <name type="scientific">Cutaneotrichosporon cavernicola</name>
    <dbReference type="NCBI Taxonomy" id="279322"/>
    <lineage>
        <taxon>Eukaryota</taxon>
        <taxon>Fungi</taxon>
        <taxon>Dikarya</taxon>
        <taxon>Basidiomycota</taxon>
        <taxon>Agaricomycotina</taxon>
        <taxon>Tremellomycetes</taxon>
        <taxon>Trichosporonales</taxon>
        <taxon>Trichosporonaceae</taxon>
        <taxon>Cutaneotrichosporon</taxon>
    </lineage>
</organism>
<protein>
    <submittedName>
        <fullName evidence="2">Uncharacterized protein</fullName>
    </submittedName>
</protein>
<evidence type="ECO:0000313" key="2">
    <source>
        <dbReference type="EMBL" id="BEI93634.1"/>
    </source>
</evidence>
<dbReference type="GeneID" id="85497504"/>
<evidence type="ECO:0000256" key="1">
    <source>
        <dbReference type="SAM" id="MobiDB-lite"/>
    </source>
</evidence>
<feature type="compositionally biased region" description="Basic and acidic residues" evidence="1">
    <location>
        <begin position="190"/>
        <end position="216"/>
    </location>
</feature>
<dbReference type="KEGG" id="ccac:CcaHIS019_0600930"/>
<accession>A0AA48L7X1</accession>
<keyword evidence="3" id="KW-1185">Reference proteome</keyword>
<feature type="region of interest" description="Disordered" evidence="1">
    <location>
        <begin position="1"/>
        <end position="73"/>
    </location>
</feature>
<dbReference type="Proteomes" id="UP001233271">
    <property type="component" value="Chromosome 6"/>
</dbReference>
<evidence type="ECO:0000313" key="3">
    <source>
        <dbReference type="Proteomes" id="UP001233271"/>
    </source>
</evidence>
<proteinExistence type="predicted"/>
<feature type="compositionally biased region" description="Low complexity" evidence="1">
    <location>
        <begin position="158"/>
        <end position="175"/>
    </location>
</feature>
<dbReference type="RefSeq" id="XP_060458899.1">
    <property type="nucleotide sequence ID" value="XM_060602513.1"/>
</dbReference>